<dbReference type="AlphaFoldDB" id="A0A0D0LSC0"/>
<dbReference type="GO" id="GO:0046872">
    <property type="term" value="F:metal ion binding"/>
    <property type="evidence" value="ECO:0007669"/>
    <property type="project" value="UniProtKB-KW"/>
</dbReference>
<dbReference type="Gene3D" id="2.60.120.10">
    <property type="entry name" value="Jelly Rolls"/>
    <property type="match status" value="1"/>
</dbReference>
<reference evidence="5 6" key="1">
    <citation type="submission" date="2014-12" db="EMBL/GenBank/DDBJ databases">
        <title>16Stimator: statistical estimation of ribosomal gene copy numbers from draft genome assemblies.</title>
        <authorList>
            <person name="Perisin M.A."/>
            <person name="Vetter M."/>
            <person name="Gilbert J.A."/>
            <person name="Bergelson J."/>
        </authorList>
    </citation>
    <scope>NUCLEOTIDE SEQUENCE [LARGE SCALE GENOMIC DNA]</scope>
    <source>
        <strain evidence="5 6">MEDvA23</strain>
    </source>
</reference>
<keyword evidence="2" id="KW-0408">Iron</keyword>
<feature type="binding site" evidence="2">
    <location>
        <position position="64"/>
    </location>
    <ligand>
        <name>Fe cation</name>
        <dbReference type="ChEBI" id="CHEBI:24875"/>
    </ligand>
</feature>
<dbReference type="InterPro" id="IPR003829">
    <property type="entry name" value="Pirin_N_dom"/>
</dbReference>
<dbReference type="RefSeq" id="WP_042579321.1">
    <property type="nucleotide sequence ID" value="NZ_JXQQ01000028.1"/>
</dbReference>
<dbReference type="Proteomes" id="UP000032067">
    <property type="component" value="Unassembled WGS sequence"/>
</dbReference>
<feature type="binding site" evidence="2">
    <location>
        <position position="111"/>
    </location>
    <ligand>
        <name>Fe cation</name>
        <dbReference type="ChEBI" id="CHEBI:24875"/>
    </ligand>
</feature>
<comment type="cofactor">
    <cofactor evidence="2">
        <name>Fe cation</name>
        <dbReference type="ChEBI" id="CHEBI:24875"/>
    </cofactor>
    <text evidence="2">Binds 1 Fe cation per subunit.</text>
</comment>
<feature type="binding site" evidence="2">
    <location>
        <position position="108"/>
    </location>
    <ligand>
        <name>Fe cation</name>
        <dbReference type="ChEBI" id="CHEBI:24875"/>
    </ligand>
</feature>
<dbReference type="PANTHER" id="PTHR13903:SF8">
    <property type="entry name" value="PIRIN"/>
    <property type="match status" value="1"/>
</dbReference>
<dbReference type="InterPro" id="IPR014710">
    <property type="entry name" value="RmlC-like_jellyroll"/>
</dbReference>
<feature type="domain" description="Pirin N-terminal" evidence="4">
    <location>
        <begin position="32"/>
        <end position="127"/>
    </location>
</feature>
<dbReference type="OrthoDB" id="321327at2"/>
<evidence type="ECO:0000256" key="2">
    <source>
        <dbReference type="PIRSR" id="PIRSR006232-1"/>
    </source>
</evidence>
<comment type="similarity">
    <text evidence="1 3">Belongs to the pirin family.</text>
</comment>
<evidence type="ECO:0000313" key="5">
    <source>
        <dbReference type="EMBL" id="KIQ32108.1"/>
    </source>
</evidence>
<organism evidence="5 6">
    <name type="scientific">Variovorax paradoxus</name>
    <dbReference type="NCBI Taxonomy" id="34073"/>
    <lineage>
        <taxon>Bacteria</taxon>
        <taxon>Pseudomonadati</taxon>
        <taxon>Pseudomonadota</taxon>
        <taxon>Betaproteobacteria</taxon>
        <taxon>Burkholderiales</taxon>
        <taxon>Comamonadaceae</taxon>
        <taxon>Variovorax</taxon>
    </lineage>
</organism>
<dbReference type="PANTHER" id="PTHR13903">
    <property type="entry name" value="PIRIN-RELATED"/>
    <property type="match status" value="1"/>
</dbReference>
<comment type="caution">
    <text evidence="5">The sequence shown here is derived from an EMBL/GenBank/DDBJ whole genome shotgun (WGS) entry which is preliminary data.</text>
</comment>
<keyword evidence="2" id="KW-0479">Metal-binding</keyword>
<evidence type="ECO:0000256" key="1">
    <source>
        <dbReference type="ARBA" id="ARBA00008416"/>
    </source>
</evidence>
<dbReference type="PIRSF" id="PIRSF006232">
    <property type="entry name" value="Pirin"/>
    <property type="match status" value="1"/>
</dbReference>
<dbReference type="EMBL" id="JXQQ01000028">
    <property type="protein sequence ID" value="KIQ32108.1"/>
    <property type="molecule type" value="Genomic_DNA"/>
</dbReference>
<dbReference type="CDD" id="cd02247">
    <property type="entry name" value="cupin_pirin_C"/>
    <property type="match status" value="1"/>
</dbReference>
<protein>
    <submittedName>
        <fullName evidence="5">Pirin</fullName>
    </submittedName>
</protein>
<gene>
    <name evidence="5" type="ORF">RT97_13755</name>
</gene>
<dbReference type="Pfam" id="PF02678">
    <property type="entry name" value="Pirin"/>
    <property type="match status" value="1"/>
</dbReference>
<proteinExistence type="inferred from homology"/>
<name>A0A0D0LSC0_VARPD</name>
<evidence type="ECO:0000256" key="3">
    <source>
        <dbReference type="RuleBase" id="RU003457"/>
    </source>
</evidence>
<dbReference type="InterPro" id="IPR011051">
    <property type="entry name" value="RmlC_Cupin_sf"/>
</dbReference>
<evidence type="ECO:0000259" key="4">
    <source>
        <dbReference type="Pfam" id="PF02678"/>
    </source>
</evidence>
<dbReference type="InterPro" id="IPR012093">
    <property type="entry name" value="Pirin"/>
</dbReference>
<feature type="binding site" evidence="2">
    <location>
        <position position="66"/>
    </location>
    <ligand>
        <name>Fe cation</name>
        <dbReference type="ChEBI" id="CHEBI:24875"/>
    </ligand>
</feature>
<accession>A0A0D0LSC0</accession>
<sequence>MQAIDTRNRSIVYRTRGQGHGGITRLMSPSDLGESLKPFVFLDIFNMEKPLLDAMRAGAGMSIHPHSGIATVTVLTEGQMKFDDPAAGTGTLAYGGVEWLRAGSGVWHGKELTPQSESFVQGFQLWVALPPELENGEPESRYIESKDVPSAGPARVILGEHAGVRSPTPAPAGMNYLLATLQAGESWTYQPPTGHTVGWLAVAKGTLQTETSVHAGDMVIFEDSEDAITVQAGPDGDAVFVLASAVPHPHELHLGNYSVHTSAQALETGERRIEELRQRLVAAGNRRTSTGNVPVFR</sequence>
<dbReference type="SUPFAM" id="SSF51182">
    <property type="entry name" value="RmlC-like cupins"/>
    <property type="match status" value="1"/>
</dbReference>
<evidence type="ECO:0000313" key="6">
    <source>
        <dbReference type="Proteomes" id="UP000032067"/>
    </source>
</evidence>